<sequence length="127" mass="14373">MIYQKVIDTGTVPDQWIEVHATPIFKKVGEVRILQLSTGESNQHPSQDPREACSCRAKLMTHLLQNELLSERQHGFISNHLCSANLLATHDAWTQALEEYVPIDCIYLDFAKAFDTVPHARLALTMT</sequence>
<keyword evidence="2" id="KW-1185">Reference proteome</keyword>
<dbReference type="Proteomes" id="UP001347796">
    <property type="component" value="Unassembled WGS sequence"/>
</dbReference>
<accession>A0AAN8JKC9</accession>
<reference evidence="1 2" key="1">
    <citation type="submission" date="2024-01" db="EMBL/GenBank/DDBJ databases">
        <title>The genome of the rayed Mediterranean limpet Patella caerulea (Linnaeus, 1758).</title>
        <authorList>
            <person name="Anh-Thu Weber A."/>
            <person name="Halstead-Nussloch G."/>
        </authorList>
    </citation>
    <scope>NUCLEOTIDE SEQUENCE [LARGE SCALE GENOMIC DNA]</scope>
    <source>
        <strain evidence="1">AATW-2023a</strain>
        <tissue evidence="1">Whole specimen</tissue>
    </source>
</reference>
<evidence type="ECO:0008006" key="3">
    <source>
        <dbReference type="Google" id="ProtNLM"/>
    </source>
</evidence>
<protein>
    <recommendedName>
        <fullName evidence="3">Reverse transcriptase domain-containing protein</fullName>
    </recommendedName>
</protein>
<comment type="caution">
    <text evidence="1">The sequence shown here is derived from an EMBL/GenBank/DDBJ whole genome shotgun (WGS) entry which is preliminary data.</text>
</comment>
<proteinExistence type="predicted"/>
<gene>
    <name evidence="1" type="ORF">SNE40_011868</name>
</gene>
<dbReference type="EMBL" id="JAZGQO010000008">
    <property type="protein sequence ID" value="KAK6179536.1"/>
    <property type="molecule type" value="Genomic_DNA"/>
</dbReference>
<evidence type="ECO:0000313" key="1">
    <source>
        <dbReference type="EMBL" id="KAK6179536.1"/>
    </source>
</evidence>
<name>A0AAN8JKC9_PATCE</name>
<organism evidence="1 2">
    <name type="scientific">Patella caerulea</name>
    <name type="common">Rayed Mediterranean limpet</name>
    <dbReference type="NCBI Taxonomy" id="87958"/>
    <lineage>
        <taxon>Eukaryota</taxon>
        <taxon>Metazoa</taxon>
        <taxon>Spiralia</taxon>
        <taxon>Lophotrochozoa</taxon>
        <taxon>Mollusca</taxon>
        <taxon>Gastropoda</taxon>
        <taxon>Patellogastropoda</taxon>
        <taxon>Patelloidea</taxon>
        <taxon>Patellidae</taxon>
        <taxon>Patella</taxon>
    </lineage>
</organism>
<evidence type="ECO:0000313" key="2">
    <source>
        <dbReference type="Proteomes" id="UP001347796"/>
    </source>
</evidence>
<dbReference type="AlphaFoldDB" id="A0AAN8JKC9"/>